<dbReference type="EMBL" id="RIAX01000001">
    <property type="protein sequence ID" value="RNF41133.1"/>
    <property type="molecule type" value="Genomic_DNA"/>
</dbReference>
<feature type="transmembrane region" description="Helical" evidence="1">
    <location>
        <begin position="42"/>
        <end position="60"/>
    </location>
</feature>
<gene>
    <name evidence="2" type="ORF">EEX84_01935</name>
</gene>
<proteinExistence type="predicted"/>
<comment type="caution">
    <text evidence="2">The sequence shown here is derived from an EMBL/GenBank/DDBJ whole genome shotgun (WGS) entry which is preliminary data.</text>
</comment>
<keyword evidence="1" id="KW-0812">Transmembrane</keyword>
<keyword evidence="1" id="KW-1133">Transmembrane helix</keyword>
<dbReference type="AlphaFoldDB" id="A0A3M8PBX1"/>
<organism evidence="2 3">
    <name type="scientific">Planococcus salinus</name>
    <dbReference type="NCBI Taxonomy" id="1848460"/>
    <lineage>
        <taxon>Bacteria</taxon>
        <taxon>Bacillati</taxon>
        <taxon>Bacillota</taxon>
        <taxon>Bacilli</taxon>
        <taxon>Bacillales</taxon>
        <taxon>Caryophanaceae</taxon>
        <taxon>Planococcus</taxon>
    </lineage>
</organism>
<accession>A0A3M8PBX1</accession>
<dbReference type="Proteomes" id="UP000275473">
    <property type="component" value="Unassembled WGS sequence"/>
</dbReference>
<evidence type="ECO:0000313" key="2">
    <source>
        <dbReference type="EMBL" id="RNF41133.1"/>
    </source>
</evidence>
<feature type="transmembrane region" description="Helical" evidence="1">
    <location>
        <begin position="7"/>
        <end position="30"/>
    </location>
</feature>
<keyword evidence="3" id="KW-1185">Reference proteome</keyword>
<evidence type="ECO:0000256" key="1">
    <source>
        <dbReference type="SAM" id="Phobius"/>
    </source>
</evidence>
<sequence length="77" mass="8691">MKLDKFLYLIVHLLTPVLTLVVGLLWGHFVSAKTFGTNVTDNLSVVAIYYVIVSVIWAMNAEKIRTLATKETQPKTR</sequence>
<reference evidence="2 3" key="1">
    <citation type="journal article" date="2018" name="Int. J. Syst. Evol. Microbiol.">
        <title>Planococcus salinus sp. nov., a moderately halophilic bacterium isolated from a saline-alkali soil.</title>
        <authorList>
            <person name="Gan L."/>
        </authorList>
    </citation>
    <scope>NUCLEOTIDE SEQUENCE [LARGE SCALE GENOMIC DNA]</scope>
    <source>
        <strain evidence="2 3">LCB217</strain>
    </source>
</reference>
<dbReference type="RefSeq" id="WP_123163881.1">
    <property type="nucleotide sequence ID" value="NZ_RIAX01000001.1"/>
</dbReference>
<protein>
    <submittedName>
        <fullName evidence="2">Uncharacterized protein</fullName>
    </submittedName>
</protein>
<keyword evidence="1" id="KW-0472">Membrane</keyword>
<name>A0A3M8PBX1_9BACL</name>
<evidence type="ECO:0000313" key="3">
    <source>
        <dbReference type="Proteomes" id="UP000275473"/>
    </source>
</evidence>